<dbReference type="InterPro" id="IPR036097">
    <property type="entry name" value="HisK_dim/P_sf"/>
</dbReference>
<sequence>MLFKSTSQPTLLSRVRQHSLWLALTLFLLFSGMTLFIVFALEDAVFKDQLKQAYHAIQQGGSLPANMTLVTQTETFTLSDSEQLKYFEFDAHFGEFNRGEQHFHFMKTDLGVLLLNSSELGIISRAIDDILVILLLMLLPTLLLTYWFSNKLSEKALRPFSKIHHAIAAEHLYINEVKAVLSDIEEQDIQVIAKKLVDALEQKTQLLQQQIAFNQGMAHEIRTPLQVMSHSMELIGASAPEIASLKSYHRLDKAIARMHRISSALLWLTSDAKEQHTIQVRHVLDTVLSESQALITLHQIDVRINEPDPPKTLSLPVPEVVLELVILNLLTNVIHHCQTSEADKYWQISISPSQIQFCNPTLQAPDETSAHDNFGLGLQLVIALMDKFNVGCEARQTNQTFSVSLRVKKPLLQSTGK</sequence>
<reference evidence="8 9" key="1">
    <citation type="journal article" date="2012" name="J. Bacteriol.">
        <title>Genome sequence of the cycloprodigiosin-producing bacterial strain Pseudoalteromonas rubra ATCC 29570(T).</title>
        <authorList>
            <person name="Xie B.B."/>
            <person name="Shu Y.L."/>
            <person name="Qin Q.L."/>
            <person name="Rong J.C."/>
            <person name="Zhang X.Y."/>
            <person name="Chen X.L."/>
            <person name="Zhou B.C."/>
            <person name="Zhang Y.Z."/>
        </authorList>
    </citation>
    <scope>NUCLEOTIDE SEQUENCE [LARGE SCALE GENOMIC DNA]</scope>
    <source>
        <strain evidence="8 9">DSM 6842</strain>
    </source>
</reference>
<keyword evidence="5" id="KW-0418">Kinase</keyword>
<evidence type="ECO:0000256" key="5">
    <source>
        <dbReference type="ARBA" id="ARBA00022777"/>
    </source>
</evidence>
<dbReference type="InterPro" id="IPR005467">
    <property type="entry name" value="His_kinase_dom"/>
</dbReference>
<dbReference type="SUPFAM" id="SSF47384">
    <property type="entry name" value="Homodimeric domain of signal transducing histidine kinase"/>
    <property type="match status" value="1"/>
</dbReference>
<keyword evidence="6" id="KW-0812">Transmembrane</keyword>
<gene>
    <name evidence="8" type="ORF">PRUB_a2004</name>
</gene>
<dbReference type="PROSITE" id="PS50109">
    <property type="entry name" value="HIS_KIN"/>
    <property type="match status" value="1"/>
</dbReference>
<evidence type="ECO:0000256" key="2">
    <source>
        <dbReference type="ARBA" id="ARBA00012438"/>
    </source>
</evidence>
<dbReference type="Gene3D" id="1.10.287.130">
    <property type="match status" value="1"/>
</dbReference>
<comment type="catalytic activity">
    <reaction evidence="1">
        <text>ATP + protein L-histidine = ADP + protein N-phospho-L-histidine.</text>
        <dbReference type="EC" id="2.7.13.3"/>
    </reaction>
</comment>
<dbReference type="PANTHER" id="PTHR45436:SF5">
    <property type="entry name" value="SENSOR HISTIDINE KINASE TRCS"/>
    <property type="match status" value="1"/>
</dbReference>
<feature type="transmembrane region" description="Helical" evidence="6">
    <location>
        <begin position="130"/>
        <end position="148"/>
    </location>
</feature>
<dbReference type="RefSeq" id="WP_010383058.1">
    <property type="nucleotide sequence ID" value="NZ_AHCD03000020.1"/>
</dbReference>
<dbReference type="EMBL" id="AHCD03000020">
    <property type="protein sequence ID" value="KAF7788903.1"/>
    <property type="molecule type" value="Genomic_DNA"/>
</dbReference>
<feature type="transmembrane region" description="Helical" evidence="6">
    <location>
        <begin position="20"/>
        <end position="41"/>
    </location>
</feature>
<name>A0A8T0CDX3_9GAMM</name>
<dbReference type="SUPFAM" id="SSF55874">
    <property type="entry name" value="ATPase domain of HSP90 chaperone/DNA topoisomerase II/histidine kinase"/>
    <property type="match status" value="1"/>
</dbReference>
<organism evidence="8 9">
    <name type="scientific">Pseudoalteromonas rubra</name>
    <dbReference type="NCBI Taxonomy" id="43658"/>
    <lineage>
        <taxon>Bacteria</taxon>
        <taxon>Pseudomonadati</taxon>
        <taxon>Pseudomonadota</taxon>
        <taxon>Gammaproteobacteria</taxon>
        <taxon>Alteromonadales</taxon>
        <taxon>Pseudoalteromonadaceae</taxon>
        <taxon>Pseudoalteromonas</taxon>
    </lineage>
</organism>
<dbReference type="EC" id="2.7.13.3" evidence="2"/>
<dbReference type="CDD" id="cd00082">
    <property type="entry name" value="HisKA"/>
    <property type="match status" value="1"/>
</dbReference>
<keyword evidence="4" id="KW-0808">Transferase</keyword>
<evidence type="ECO:0000256" key="4">
    <source>
        <dbReference type="ARBA" id="ARBA00022679"/>
    </source>
</evidence>
<dbReference type="InterPro" id="IPR003661">
    <property type="entry name" value="HisK_dim/P_dom"/>
</dbReference>
<keyword evidence="6" id="KW-0472">Membrane</keyword>
<protein>
    <recommendedName>
        <fullName evidence="2">histidine kinase</fullName>
        <ecNumber evidence="2">2.7.13.3</ecNumber>
    </recommendedName>
</protein>
<accession>A0A8T0CDX3</accession>
<comment type="caution">
    <text evidence="8">The sequence shown here is derived from an EMBL/GenBank/DDBJ whole genome shotgun (WGS) entry which is preliminary data.</text>
</comment>
<evidence type="ECO:0000256" key="6">
    <source>
        <dbReference type="SAM" id="Phobius"/>
    </source>
</evidence>
<dbReference type="GO" id="GO:0000155">
    <property type="term" value="F:phosphorelay sensor kinase activity"/>
    <property type="evidence" value="ECO:0007669"/>
    <property type="project" value="InterPro"/>
</dbReference>
<dbReference type="GO" id="GO:0005886">
    <property type="term" value="C:plasma membrane"/>
    <property type="evidence" value="ECO:0007669"/>
    <property type="project" value="TreeGrafter"/>
</dbReference>
<dbReference type="InterPro" id="IPR050428">
    <property type="entry name" value="TCS_sensor_his_kinase"/>
</dbReference>
<evidence type="ECO:0000256" key="1">
    <source>
        <dbReference type="ARBA" id="ARBA00000085"/>
    </source>
</evidence>
<dbReference type="InterPro" id="IPR036890">
    <property type="entry name" value="HATPase_C_sf"/>
</dbReference>
<dbReference type="Proteomes" id="UP000016480">
    <property type="component" value="Unassembled WGS sequence"/>
</dbReference>
<keyword evidence="3" id="KW-0597">Phosphoprotein</keyword>
<evidence type="ECO:0000256" key="3">
    <source>
        <dbReference type="ARBA" id="ARBA00022553"/>
    </source>
</evidence>
<evidence type="ECO:0000313" key="9">
    <source>
        <dbReference type="Proteomes" id="UP000016480"/>
    </source>
</evidence>
<proteinExistence type="predicted"/>
<evidence type="ECO:0000259" key="7">
    <source>
        <dbReference type="PROSITE" id="PS50109"/>
    </source>
</evidence>
<dbReference type="AlphaFoldDB" id="A0A8T0CDX3"/>
<keyword evidence="6" id="KW-1133">Transmembrane helix</keyword>
<dbReference type="GeneID" id="61356042"/>
<feature type="domain" description="Histidine kinase" evidence="7">
    <location>
        <begin position="216"/>
        <end position="413"/>
    </location>
</feature>
<evidence type="ECO:0000313" key="8">
    <source>
        <dbReference type="EMBL" id="KAF7788903.1"/>
    </source>
</evidence>
<dbReference type="PANTHER" id="PTHR45436">
    <property type="entry name" value="SENSOR HISTIDINE KINASE YKOH"/>
    <property type="match status" value="1"/>
</dbReference>